<dbReference type="OrthoDB" id="6366706at2"/>
<reference evidence="1 2" key="1">
    <citation type="submission" date="2018-03" db="EMBL/GenBank/DDBJ databases">
        <title>Marinobacter brunus sp. nov., a marine bacterium of Gamma-proteobacteria isolated from the surface seawater of the South China Sea.</title>
        <authorList>
            <person name="Cheng H."/>
            <person name="Wu Y.-H."/>
            <person name="Xamxidin M."/>
            <person name="Xu X.-W."/>
        </authorList>
    </citation>
    <scope>NUCLEOTIDE SEQUENCE [LARGE SCALE GENOMIC DNA]</scope>
    <source>
        <strain evidence="1 2">JCM 30472</strain>
    </source>
</reference>
<dbReference type="AlphaFoldDB" id="A0A2T1KIM9"/>
<sequence length="142" mass="16925">MNRVELVRLAVERQLTDIYDLLAMRILFPPERAVVPIHKEIKDLFLYPERLETSYRHEWTSIATRALFNHGFTDHWRTDQDNLDRYLGLLREQAIPRCIHNQGGLFQMLGEVIAMQRSANTIAFPDPRRRALMRLIWPDEQR</sequence>
<organism evidence="1 2">
    <name type="scientific">Marinobacter halophilus</name>
    <dbReference type="NCBI Taxonomy" id="1323740"/>
    <lineage>
        <taxon>Bacteria</taxon>
        <taxon>Pseudomonadati</taxon>
        <taxon>Pseudomonadota</taxon>
        <taxon>Gammaproteobacteria</taxon>
        <taxon>Pseudomonadales</taxon>
        <taxon>Marinobacteraceae</taxon>
        <taxon>Marinobacter</taxon>
    </lineage>
</organism>
<keyword evidence="2" id="KW-1185">Reference proteome</keyword>
<proteinExistence type="predicted"/>
<evidence type="ECO:0000313" key="1">
    <source>
        <dbReference type="EMBL" id="PSF09991.1"/>
    </source>
</evidence>
<name>A0A2T1KIM9_9GAMM</name>
<comment type="caution">
    <text evidence="1">The sequence shown here is derived from an EMBL/GenBank/DDBJ whole genome shotgun (WGS) entry which is preliminary data.</text>
</comment>
<dbReference type="EMBL" id="PXNN01000003">
    <property type="protein sequence ID" value="PSF09991.1"/>
    <property type="molecule type" value="Genomic_DNA"/>
</dbReference>
<dbReference type="RefSeq" id="WP_106669779.1">
    <property type="nucleotide sequence ID" value="NZ_BMFE01000001.1"/>
</dbReference>
<accession>A0A2T1KIM9</accession>
<evidence type="ECO:0000313" key="2">
    <source>
        <dbReference type="Proteomes" id="UP000238385"/>
    </source>
</evidence>
<dbReference type="Proteomes" id="UP000238385">
    <property type="component" value="Unassembled WGS sequence"/>
</dbReference>
<protein>
    <submittedName>
        <fullName evidence="1">Uncharacterized protein</fullName>
    </submittedName>
</protein>
<gene>
    <name evidence="1" type="ORF">C7H08_00310</name>
</gene>